<feature type="transmembrane region" description="Helical" evidence="1">
    <location>
        <begin position="81"/>
        <end position="99"/>
    </location>
</feature>
<reference evidence="2 3" key="1">
    <citation type="submission" date="2019-05" db="EMBL/GenBank/DDBJ databases">
        <title>Nakamurella sp. N5BH11, whole genome shotgun sequence.</title>
        <authorList>
            <person name="Tuo L."/>
        </authorList>
    </citation>
    <scope>NUCLEOTIDE SEQUENCE [LARGE SCALE GENOMIC DNA]</scope>
    <source>
        <strain evidence="2 3">N5BH11</strain>
    </source>
</reference>
<keyword evidence="1" id="KW-1133">Transmembrane helix</keyword>
<organism evidence="2 3">
    <name type="scientific">Nakamurella flava</name>
    <dbReference type="NCBI Taxonomy" id="2576308"/>
    <lineage>
        <taxon>Bacteria</taxon>
        <taxon>Bacillati</taxon>
        <taxon>Actinomycetota</taxon>
        <taxon>Actinomycetes</taxon>
        <taxon>Nakamurellales</taxon>
        <taxon>Nakamurellaceae</taxon>
        <taxon>Nakamurella</taxon>
    </lineage>
</organism>
<name>A0A4U6QJM0_9ACTN</name>
<evidence type="ECO:0000313" key="2">
    <source>
        <dbReference type="EMBL" id="TKV60501.1"/>
    </source>
</evidence>
<keyword evidence="1" id="KW-0812">Transmembrane</keyword>
<sequence length="322" mass="34496">MTAPVSDARELRYRRILRLLPRGGPAGRADEVIAVLLAAHEDRRRSGPAETFALFGYVGRTWLRAVGERGLSPDPAANRRAAALLTVLLPLTLLFPVARTAVSVASEPWSFLVFNRDDLGVWAGWGLAALATVVGPAWLPRWLALAGTGWFAVLTGLAMVDGRTGFVSTGFAYLLVQLAASGLLWDPDRLRAGRALLRTHLVWVAGLLTGVFVLFALPFAVGTIGPVTLSPLLLTLSLVTLTVVGLGYPTGRALVTAGLPLFAAFVAGHGWWMGISGVDFFSPFTNVPGWAEMVWLLVLPVGTWLAVRTLGGLLAQRDRRTT</sequence>
<dbReference type="EMBL" id="SZZH01000001">
    <property type="protein sequence ID" value="TKV60501.1"/>
    <property type="molecule type" value="Genomic_DNA"/>
</dbReference>
<protein>
    <submittedName>
        <fullName evidence="2">Uncharacterized protein</fullName>
    </submittedName>
</protein>
<gene>
    <name evidence="2" type="ORF">FDO65_01980</name>
</gene>
<feature type="transmembrane region" description="Helical" evidence="1">
    <location>
        <begin position="142"/>
        <end position="160"/>
    </location>
</feature>
<feature type="transmembrane region" description="Helical" evidence="1">
    <location>
        <begin position="197"/>
        <end position="221"/>
    </location>
</feature>
<feature type="transmembrane region" description="Helical" evidence="1">
    <location>
        <begin position="227"/>
        <end position="246"/>
    </location>
</feature>
<comment type="caution">
    <text evidence="2">The sequence shown here is derived from an EMBL/GenBank/DDBJ whole genome shotgun (WGS) entry which is preliminary data.</text>
</comment>
<dbReference type="Proteomes" id="UP000306985">
    <property type="component" value="Unassembled WGS sequence"/>
</dbReference>
<feature type="transmembrane region" description="Helical" evidence="1">
    <location>
        <begin position="119"/>
        <end position="135"/>
    </location>
</feature>
<keyword evidence="3" id="KW-1185">Reference proteome</keyword>
<feature type="transmembrane region" description="Helical" evidence="1">
    <location>
        <begin position="166"/>
        <end position="185"/>
    </location>
</feature>
<evidence type="ECO:0000313" key="3">
    <source>
        <dbReference type="Proteomes" id="UP000306985"/>
    </source>
</evidence>
<accession>A0A4U6QJM0</accession>
<proteinExistence type="predicted"/>
<keyword evidence="1" id="KW-0472">Membrane</keyword>
<dbReference type="AlphaFoldDB" id="A0A4U6QJM0"/>
<dbReference type="RefSeq" id="WP_137447805.1">
    <property type="nucleotide sequence ID" value="NZ_SZZH01000001.1"/>
</dbReference>
<feature type="transmembrane region" description="Helical" evidence="1">
    <location>
        <begin position="253"/>
        <end position="273"/>
    </location>
</feature>
<evidence type="ECO:0000256" key="1">
    <source>
        <dbReference type="SAM" id="Phobius"/>
    </source>
</evidence>
<feature type="transmembrane region" description="Helical" evidence="1">
    <location>
        <begin position="293"/>
        <end position="315"/>
    </location>
</feature>